<evidence type="ECO:0000259" key="7">
    <source>
        <dbReference type="PROSITE" id="PS51379"/>
    </source>
</evidence>
<evidence type="ECO:0000313" key="9">
    <source>
        <dbReference type="Proteomes" id="UP000198534"/>
    </source>
</evidence>
<dbReference type="RefSeq" id="WP_091742727.1">
    <property type="nucleotide sequence ID" value="NZ_FNNQ01000019.1"/>
</dbReference>
<keyword evidence="4 6" id="KW-0408">Iron</keyword>
<keyword evidence="3" id="KW-0677">Repeat</keyword>
<evidence type="ECO:0000256" key="5">
    <source>
        <dbReference type="ARBA" id="ARBA00023014"/>
    </source>
</evidence>
<dbReference type="InterPro" id="IPR017900">
    <property type="entry name" value="4Fe4S_Fe_S_CS"/>
</dbReference>
<feature type="domain" description="4Fe-4S ferredoxin-type" evidence="7">
    <location>
        <begin position="65"/>
        <end position="88"/>
    </location>
</feature>
<dbReference type="EC" id="1.1.99.14" evidence="6"/>
<dbReference type="PROSITE" id="PS00198">
    <property type="entry name" value="4FE4S_FER_1"/>
    <property type="match status" value="2"/>
</dbReference>
<dbReference type="PROSITE" id="PS51379">
    <property type="entry name" value="4FE4S_FER_2"/>
    <property type="match status" value="2"/>
</dbReference>
<comment type="cofactor">
    <cofactor evidence="6">
        <name>[4Fe-4S] cluster</name>
        <dbReference type="ChEBI" id="CHEBI:49883"/>
    </cofactor>
    <text evidence="6">Binds 2 [4Fe-4S] clusters.</text>
</comment>
<accession>A0A1H3C2A1</accession>
<dbReference type="Proteomes" id="UP000198534">
    <property type="component" value="Unassembled WGS sequence"/>
</dbReference>
<dbReference type="OrthoDB" id="9770306at2"/>
<name>A0A1H3C2A1_9BACL</name>
<evidence type="ECO:0000256" key="3">
    <source>
        <dbReference type="ARBA" id="ARBA00022737"/>
    </source>
</evidence>
<dbReference type="GO" id="GO:0051539">
    <property type="term" value="F:4 iron, 4 sulfur cluster binding"/>
    <property type="evidence" value="ECO:0007669"/>
    <property type="project" value="UniProtKB-UniRule"/>
</dbReference>
<dbReference type="InterPro" id="IPR009051">
    <property type="entry name" value="Helical_ferredxn"/>
</dbReference>
<comment type="catalytic activity">
    <reaction evidence="6">
        <text>glycolate + A = glyoxylate + AH2</text>
        <dbReference type="Rhea" id="RHEA:21264"/>
        <dbReference type="ChEBI" id="CHEBI:13193"/>
        <dbReference type="ChEBI" id="CHEBI:17499"/>
        <dbReference type="ChEBI" id="CHEBI:29805"/>
        <dbReference type="ChEBI" id="CHEBI:36655"/>
        <dbReference type="EC" id="1.1.99.14"/>
    </reaction>
</comment>
<evidence type="ECO:0000256" key="4">
    <source>
        <dbReference type="ARBA" id="ARBA00023004"/>
    </source>
</evidence>
<dbReference type="Pfam" id="PF02754">
    <property type="entry name" value="CCG"/>
    <property type="match status" value="2"/>
</dbReference>
<evidence type="ECO:0000256" key="6">
    <source>
        <dbReference type="PIRNR" id="PIRNR000139"/>
    </source>
</evidence>
<dbReference type="EMBL" id="FNNQ01000019">
    <property type="protein sequence ID" value="SDX48292.1"/>
    <property type="molecule type" value="Genomic_DNA"/>
</dbReference>
<dbReference type="STRING" id="1048340.SAMN05444487_11938"/>
<keyword evidence="6" id="KW-0813">Transport</keyword>
<dbReference type="PIRSF" id="PIRSF000139">
    <property type="entry name" value="Glc_ox_4Fe-4S"/>
    <property type="match status" value="1"/>
</dbReference>
<keyword evidence="5 6" id="KW-0411">Iron-sulfur</keyword>
<evidence type="ECO:0000313" key="8">
    <source>
        <dbReference type="EMBL" id="SDX48292.1"/>
    </source>
</evidence>
<dbReference type="Gene3D" id="1.10.1060.10">
    <property type="entry name" value="Alpha-helical ferredoxin"/>
    <property type="match status" value="1"/>
</dbReference>
<reference evidence="8 9" key="1">
    <citation type="submission" date="2016-10" db="EMBL/GenBank/DDBJ databases">
        <authorList>
            <person name="de Groot N.N."/>
        </authorList>
    </citation>
    <scope>NUCLEOTIDE SEQUENCE [LARGE SCALE GENOMIC DNA]</scope>
    <source>
        <strain evidence="8 9">DSM 45610</strain>
    </source>
</reference>
<dbReference type="InterPro" id="IPR017896">
    <property type="entry name" value="4Fe4S_Fe-S-bd"/>
</dbReference>
<dbReference type="GO" id="GO:0046872">
    <property type="term" value="F:metal ion binding"/>
    <property type="evidence" value="ECO:0007669"/>
    <property type="project" value="UniProtKB-UniRule"/>
</dbReference>
<keyword evidence="1 6" id="KW-0004">4Fe-4S</keyword>
<keyword evidence="9" id="KW-1185">Reference proteome</keyword>
<dbReference type="Pfam" id="PF13183">
    <property type="entry name" value="Fer4_8"/>
    <property type="match status" value="1"/>
</dbReference>
<evidence type="ECO:0000256" key="1">
    <source>
        <dbReference type="ARBA" id="ARBA00022485"/>
    </source>
</evidence>
<dbReference type="PANTHER" id="PTHR32479:SF17">
    <property type="entry name" value="GLYCOLATE OXIDASE IRON-SULFUR SUBUNIT"/>
    <property type="match status" value="1"/>
</dbReference>
<protein>
    <recommendedName>
        <fullName evidence="6">Glycolate oxidase iron-sulfur subunit</fullName>
        <ecNumber evidence="6">1.1.99.14</ecNumber>
    </recommendedName>
</protein>
<comment type="catalytic activity">
    <reaction evidence="6">
        <text>(R)-lactate + A = pyruvate + AH2</text>
        <dbReference type="Rhea" id="RHEA:15089"/>
        <dbReference type="ChEBI" id="CHEBI:13193"/>
        <dbReference type="ChEBI" id="CHEBI:15361"/>
        <dbReference type="ChEBI" id="CHEBI:16004"/>
        <dbReference type="ChEBI" id="CHEBI:17499"/>
    </reaction>
</comment>
<dbReference type="PANTHER" id="PTHR32479">
    <property type="entry name" value="GLYCOLATE OXIDASE IRON-SULFUR SUBUNIT"/>
    <property type="match status" value="1"/>
</dbReference>
<dbReference type="InterPro" id="IPR004017">
    <property type="entry name" value="Cys_rich_dom"/>
</dbReference>
<keyword evidence="2 6" id="KW-0479">Metal-binding</keyword>
<comment type="function">
    <text evidence="6">Component of a complex that catalyzes the oxidation of glycolate to glyoxylate.</text>
</comment>
<dbReference type="AlphaFoldDB" id="A0A1H3C2A1"/>
<evidence type="ECO:0000256" key="2">
    <source>
        <dbReference type="ARBA" id="ARBA00022723"/>
    </source>
</evidence>
<proteinExistence type="predicted"/>
<dbReference type="GO" id="GO:0019154">
    <property type="term" value="F:glycolate dehydrogenase activity"/>
    <property type="evidence" value="ECO:0007669"/>
    <property type="project" value="UniProtKB-EC"/>
</dbReference>
<gene>
    <name evidence="8" type="ORF">SAMN05444487_11938</name>
</gene>
<keyword evidence="6" id="KW-0249">Electron transport</keyword>
<dbReference type="InterPro" id="IPR012257">
    <property type="entry name" value="Glc_ox_4Fe-4S"/>
</dbReference>
<sequence length="439" mass="49214">MTSWNDVGKTLTLTLDEEELTRCMRCGFCLPACPTYRETGREAASPRGRIALMKAVHEGRMIPDSSFQKQMDFCLGCRACESDCPADVHFGHLLEQSRAAIVSHAPSPTWKKYMRKFFFHALIPHRRRLRLVGAFLALYQRSGIQRLLHRSGLSKWLMPSHLQQVDEVLPLASPYGIRERVTTERLPAIGTPLGRVALFQGCIMDVLFAKTNHNTAKVLQAAGYDVIISKSQTCCGALHAHSGEEEKARLLAQQNIKGFQGIDIDWIVSNAGGCGAHLIDYPYLLKDDPQWATAAQSFAHRIKDVSELLVDGHSLNLQPIHERVTYQDSCHLRNGMKVIKEPRTLLNTIPEIDYIELVESDRCCGSAGIYNLTHPQTSQQLLDEKMQHLHHTRAAILVTSNPGCLIQMKVGIQRAGLENHMRAVHLVDLLIESMEGDRT</sequence>
<organism evidence="8 9">
    <name type="scientific">Marininema mesophilum</name>
    <dbReference type="NCBI Taxonomy" id="1048340"/>
    <lineage>
        <taxon>Bacteria</taxon>
        <taxon>Bacillati</taxon>
        <taxon>Bacillota</taxon>
        <taxon>Bacilli</taxon>
        <taxon>Bacillales</taxon>
        <taxon>Thermoactinomycetaceae</taxon>
        <taxon>Marininema</taxon>
    </lineage>
</organism>
<feature type="domain" description="4Fe-4S ferredoxin-type" evidence="7">
    <location>
        <begin position="11"/>
        <end position="43"/>
    </location>
</feature>
<dbReference type="SUPFAM" id="SSF54862">
    <property type="entry name" value="4Fe-4S ferredoxins"/>
    <property type="match status" value="1"/>
</dbReference>